<gene>
    <name evidence="1" type="ORF">FNK824_LOCUS43218</name>
</gene>
<evidence type="ECO:0000313" key="2">
    <source>
        <dbReference type="Proteomes" id="UP000663874"/>
    </source>
</evidence>
<dbReference type="Proteomes" id="UP000663874">
    <property type="component" value="Unassembled WGS sequence"/>
</dbReference>
<organism evidence="1 2">
    <name type="scientific">Rotaria sordida</name>
    <dbReference type="NCBI Taxonomy" id="392033"/>
    <lineage>
        <taxon>Eukaryota</taxon>
        <taxon>Metazoa</taxon>
        <taxon>Spiralia</taxon>
        <taxon>Gnathifera</taxon>
        <taxon>Rotifera</taxon>
        <taxon>Eurotatoria</taxon>
        <taxon>Bdelloidea</taxon>
        <taxon>Philodinida</taxon>
        <taxon>Philodinidae</taxon>
        <taxon>Rotaria</taxon>
    </lineage>
</organism>
<reference evidence="1" key="1">
    <citation type="submission" date="2021-02" db="EMBL/GenBank/DDBJ databases">
        <authorList>
            <person name="Nowell W R."/>
        </authorList>
    </citation>
    <scope>NUCLEOTIDE SEQUENCE</scope>
</reference>
<evidence type="ECO:0000313" key="1">
    <source>
        <dbReference type="EMBL" id="CAF4378040.1"/>
    </source>
</evidence>
<accession>A0A820MQR2</accession>
<sequence length="33" mass="3826">AEKLNLLLKAQQPIETEQISIFRDPLLKNMKTT</sequence>
<protein>
    <submittedName>
        <fullName evidence="1">Uncharacterized protein</fullName>
    </submittedName>
</protein>
<name>A0A820MQR2_9BILA</name>
<dbReference type="EMBL" id="CAJOBE010058039">
    <property type="protein sequence ID" value="CAF4378040.1"/>
    <property type="molecule type" value="Genomic_DNA"/>
</dbReference>
<dbReference type="AlphaFoldDB" id="A0A820MQR2"/>
<proteinExistence type="predicted"/>
<feature type="non-terminal residue" evidence="1">
    <location>
        <position position="1"/>
    </location>
</feature>
<comment type="caution">
    <text evidence="1">The sequence shown here is derived from an EMBL/GenBank/DDBJ whole genome shotgun (WGS) entry which is preliminary data.</text>
</comment>